<organism evidence="1 2">
    <name type="scientific">Armillaria tabescens</name>
    <name type="common">Ringless honey mushroom</name>
    <name type="synonym">Agaricus tabescens</name>
    <dbReference type="NCBI Taxonomy" id="1929756"/>
    <lineage>
        <taxon>Eukaryota</taxon>
        <taxon>Fungi</taxon>
        <taxon>Dikarya</taxon>
        <taxon>Basidiomycota</taxon>
        <taxon>Agaricomycotina</taxon>
        <taxon>Agaricomycetes</taxon>
        <taxon>Agaricomycetidae</taxon>
        <taxon>Agaricales</taxon>
        <taxon>Marasmiineae</taxon>
        <taxon>Physalacriaceae</taxon>
        <taxon>Desarmillaria</taxon>
    </lineage>
</organism>
<evidence type="ECO:0000313" key="2">
    <source>
        <dbReference type="Proteomes" id="UP001175211"/>
    </source>
</evidence>
<proteinExistence type="predicted"/>
<accession>A0AA39J8G1</accession>
<comment type="caution">
    <text evidence="1">The sequence shown here is derived from an EMBL/GenBank/DDBJ whole genome shotgun (WGS) entry which is preliminary data.</text>
</comment>
<dbReference type="AlphaFoldDB" id="A0AA39J8G1"/>
<protein>
    <recommendedName>
        <fullName evidence="3">Heterokaryon incompatibility domain-containing protein</fullName>
    </recommendedName>
</protein>
<dbReference type="EMBL" id="JAUEPS010000113">
    <property type="protein sequence ID" value="KAK0437292.1"/>
    <property type="molecule type" value="Genomic_DNA"/>
</dbReference>
<evidence type="ECO:0000313" key="1">
    <source>
        <dbReference type="EMBL" id="KAK0437292.1"/>
    </source>
</evidence>
<name>A0AA39J8G1_ARMTA</name>
<sequence>MMIADTHDNINIVSQLSPSEKPDLTRSILEAEQSKKRKRDESRKMATYHENSISALKEAGCKEAIQVPLQRKYSGRKPIISNSLANTPCASLGADEVLHRLNTLLGTPYTLTTSLSSLLQSCISANYDFGTAYSRLRPGWFTDLMTIKAVQLKLEAEDQETRKHVSTNNQIRVAMPPRRVWDLYSNRIVLYCFILEEPWAVEHDWEDEKDLVSVTTPINAGEWPVPIPKDTNLNFIRIELLNLGAEYVWLDTLCLRQKGGKREDLRKEEWISDGSTIGNVFRWSEVVVHYLNGLGKVSDRTSLKRRHLDICDRSWFHCAWTLPEVNNHDVVAGYVPTDTEQTEQLEVELTNSQKPLAGYMNDGLQDAEQTEEESRVRGVNLFAMLASMQNRVSINPVDKIAGLIYPLRSHTIPTYYESESLEEAWTTLVNTIHAMHRGQLLAYPEPGDAGTKWRPSWDQVMAKPLPVDRFHPLSVYQDEEMDEDFCDEFCIEKVYVRGLAMVEGFRHGELIAKDTAGIEYVFNGITASHRYPIPEDTYTLLIPSHHTIQSPLYCVAGKRLPGKRFVKVSVFEMPDSEEVKRLEELGIAVKDRHILV</sequence>
<evidence type="ECO:0008006" key="3">
    <source>
        <dbReference type="Google" id="ProtNLM"/>
    </source>
</evidence>
<gene>
    <name evidence="1" type="ORF">EV420DRAFT_200794</name>
</gene>
<dbReference type="Proteomes" id="UP001175211">
    <property type="component" value="Unassembled WGS sequence"/>
</dbReference>
<reference evidence="1" key="1">
    <citation type="submission" date="2023-06" db="EMBL/GenBank/DDBJ databases">
        <authorList>
            <consortium name="Lawrence Berkeley National Laboratory"/>
            <person name="Ahrendt S."/>
            <person name="Sahu N."/>
            <person name="Indic B."/>
            <person name="Wong-Bajracharya J."/>
            <person name="Merenyi Z."/>
            <person name="Ke H.-M."/>
            <person name="Monk M."/>
            <person name="Kocsube S."/>
            <person name="Drula E."/>
            <person name="Lipzen A."/>
            <person name="Balint B."/>
            <person name="Henrissat B."/>
            <person name="Andreopoulos B."/>
            <person name="Martin F.M."/>
            <person name="Harder C.B."/>
            <person name="Rigling D."/>
            <person name="Ford K.L."/>
            <person name="Foster G.D."/>
            <person name="Pangilinan J."/>
            <person name="Papanicolaou A."/>
            <person name="Barry K."/>
            <person name="LaButti K."/>
            <person name="Viragh M."/>
            <person name="Koriabine M."/>
            <person name="Yan M."/>
            <person name="Riley R."/>
            <person name="Champramary S."/>
            <person name="Plett K.L."/>
            <person name="Tsai I.J."/>
            <person name="Slot J."/>
            <person name="Sipos G."/>
            <person name="Plett J."/>
            <person name="Nagy L.G."/>
            <person name="Grigoriev I.V."/>
        </authorList>
    </citation>
    <scope>NUCLEOTIDE SEQUENCE</scope>
    <source>
        <strain evidence="1">CCBAS 213</strain>
    </source>
</reference>
<dbReference type="RefSeq" id="XP_060322564.1">
    <property type="nucleotide sequence ID" value="XM_060481184.1"/>
</dbReference>
<dbReference type="GeneID" id="85364732"/>
<keyword evidence="2" id="KW-1185">Reference proteome</keyword>